<sequence length="104" mass="12246">MGEEWGGWGHSQSQRREEKRTLKPEMIVTRGKGRSREVEADKEIKRSNQRRRSHQDEEKSYCSDATTKKEKSRRRRGSHDELSENTESVRVLPESKVRLCKSNC</sequence>
<feature type="compositionally biased region" description="Basic and acidic residues" evidence="1">
    <location>
        <begin position="54"/>
        <end position="69"/>
    </location>
</feature>
<reference evidence="2 3" key="1">
    <citation type="journal article" date="2020" name="Nat. Commun.">
        <title>Genome of Tripterygium wilfordii and identification of cytochrome P450 involved in triptolide biosynthesis.</title>
        <authorList>
            <person name="Tu L."/>
            <person name="Su P."/>
            <person name="Zhang Z."/>
            <person name="Gao L."/>
            <person name="Wang J."/>
            <person name="Hu T."/>
            <person name="Zhou J."/>
            <person name="Zhang Y."/>
            <person name="Zhao Y."/>
            <person name="Liu Y."/>
            <person name="Song Y."/>
            <person name="Tong Y."/>
            <person name="Lu Y."/>
            <person name="Yang J."/>
            <person name="Xu C."/>
            <person name="Jia M."/>
            <person name="Peters R.J."/>
            <person name="Huang L."/>
            <person name="Gao W."/>
        </authorList>
    </citation>
    <scope>NUCLEOTIDE SEQUENCE [LARGE SCALE GENOMIC DNA]</scope>
    <source>
        <strain evidence="3">cv. XIE 37</strain>
        <tissue evidence="2">Leaf</tissue>
    </source>
</reference>
<feature type="compositionally biased region" description="Basic and acidic residues" evidence="1">
    <location>
        <begin position="14"/>
        <end position="23"/>
    </location>
</feature>
<protein>
    <submittedName>
        <fullName evidence="2">Uncharacterized protein</fullName>
    </submittedName>
</protein>
<organism evidence="2 3">
    <name type="scientific">Tripterygium wilfordii</name>
    <name type="common">Thunder God vine</name>
    <dbReference type="NCBI Taxonomy" id="458696"/>
    <lineage>
        <taxon>Eukaryota</taxon>
        <taxon>Viridiplantae</taxon>
        <taxon>Streptophyta</taxon>
        <taxon>Embryophyta</taxon>
        <taxon>Tracheophyta</taxon>
        <taxon>Spermatophyta</taxon>
        <taxon>Magnoliopsida</taxon>
        <taxon>eudicotyledons</taxon>
        <taxon>Gunneridae</taxon>
        <taxon>Pentapetalae</taxon>
        <taxon>rosids</taxon>
        <taxon>fabids</taxon>
        <taxon>Celastrales</taxon>
        <taxon>Celastraceae</taxon>
        <taxon>Tripterygium</taxon>
    </lineage>
</organism>
<proteinExistence type="predicted"/>
<feature type="region of interest" description="Disordered" evidence="1">
    <location>
        <begin position="1"/>
        <end position="94"/>
    </location>
</feature>
<dbReference type="InParanoid" id="A0A7J7DXZ7"/>
<name>A0A7J7DXZ7_TRIWF</name>
<keyword evidence="3" id="KW-1185">Reference proteome</keyword>
<evidence type="ECO:0000313" key="3">
    <source>
        <dbReference type="Proteomes" id="UP000593562"/>
    </source>
</evidence>
<dbReference type="AlphaFoldDB" id="A0A7J7DXZ7"/>
<dbReference type="Proteomes" id="UP000593562">
    <property type="component" value="Unassembled WGS sequence"/>
</dbReference>
<dbReference type="EMBL" id="JAAARO010000002">
    <property type="protein sequence ID" value="KAF5751131.1"/>
    <property type="molecule type" value="Genomic_DNA"/>
</dbReference>
<accession>A0A7J7DXZ7</accession>
<evidence type="ECO:0000256" key="1">
    <source>
        <dbReference type="SAM" id="MobiDB-lite"/>
    </source>
</evidence>
<gene>
    <name evidence="2" type="ORF">HS088_TW02G00141</name>
</gene>
<evidence type="ECO:0000313" key="2">
    <source>
        <dbReference type="EMBL" id="KAF5751131.1"/>
    </source>
</evidence>
<comment type="caution">
    <text evidence="2">The sequence shown here is derived from an EMBL/GenBank/DDBJ whole genome shotgun (WGS) entry which is preliminary data.</text>
</comment>
<feature type="compositionally biased region" description="Basic and acidic residues" evidence="1">
    <location>
        <begin position="34"/>
        <end position="46"/>
    </location>
</feature>